<feature type="region of interest" description="Disordered" evidence="1">
    <location>
        <begin position="56"/>
        <end position="75"/>
    </location>
</feature>
<feature type="compositionally biased region" description="Basic and acidic residues" evidence="1">
    <location>
        <begin position="58"/>
        <end position="73"/>
    </location>
</feature>
<comment type="caution">
    <text evidence="2">The sequence shown here is derived from an EMBL/GenBank/DDBJ whole genome shotgun (WGS) entry which is preliminary data.</text>
</comment>
<proteinExistence type="predicted"/>
<sequence>MGNGLCYYHGGKTPKGKDWHRPQWPKKSSPDAERKMVAHLRDLERREKQRLKRLARMTAEERASYDKWHRDRPLGTPAHRAAKRLARQQNAEMQARYASPHPARPVDPELAAIQNRIAELRALMAAVQGADAPIEDHPAERTHDALNKP</sequence>
<reference evidence="2 3" key="1">
    <citation type="submission" date="2021-01" db="EMBL/GenBank/DDBJ databases">
        <title>011410 draft genome.</title>
        <authorList>
            <person name="Lang L."/>
        </authorList>
    </citation>
    <scope>NUCLEOTIDE SEQUENCE [LARGE SCALE GENOMIC DNA]</scope>
    <source>
        <strain evidence="2 3">KCTC 42845</strain>
    </source>
</reference>
<evidence type="ECO:0000313" key="3">
    <source>
        <dbReference type="Proteomes" id="UP000644749"/>
    </source>
</evidence>
<evidence type="ECO:0000313" key="2">
    <source>
        <dbReference type="EMBL" id="MBL3674804.1"/>
    </source>
</evidence>
<accession>A0ABS1S8D4</accession>
<dbReference type="RefSeq" id="WP_191311326.1">
    <property type="nucleotide sequence ID" value="NZ_BNCL01000013.1"/>
</dbReference>
<organism evidence="2 3">
    <name type="scientific">Paracoccus aerius</name>
    <dbReference type="NCBI Taxonomy" id="1915382"/>
    <lineage>
        <taxon>Bacteria</taxon>
        <taxon>Pseudomonadati</taxon>
        <taxon>Pseudomonadota</taxon>
        <taxon>Alphaproteobacteria</taxon>
        <taxon>Rhodobacterales</taxon>
        <taxon>Paracoccaceae</taxon>
        <taxon>Paracoccus</taxon>
    </lineage>
</organism>
<protein>
    <submittedName>
        <fullName evidence="2">Uncharacterized protein</fullName>
    </submittedName>
</protein>
<dbReference type="Proteomes" id="UP000644749">
    <property type="component" value="Unassembled WGS sequence"/>
</dbReference>
<feature type="region of interest" description="Disordered" evidence="1">
    <location>
        <begin position="1"/>
        <end position="34"/>
    </location>
</feature>
<name>A0ABS1S8D4_9RHOB</name>
<evidence type="ECO:0000256" key="1">
    <source>
        <dbReference type="SAM" id="MobiDB-lite"/>
    </source>
</evidence>
<keyword evidence="3" id="KW-1185">Reference proteome</keyword>
<dbReference type="EMBL" id="JAESHT010000013">
    <property type="protein sequence ID" value="MBL3674804.1"/>
    <property type="molecule type" value="Genomic_DNA"/>
</dbReference>
<gene>
    <name evidence="2" type="ORF">JL111_15075</name>
</gene>